<evidence type="ECO:0000256" key="5">
    <source>
        <dbReference type="ARBA" id="ARBA00022989"/>
    </source>
</evidence>
<dbReference type="Pfam" id="PF00528">
    <property type="entry name" value="BPD_transp_1"/>
    <property type="match status" value="1"/>
</dbReference>
<reference evidence="10" key="1">
    <citation type="submission" date="2017-05" db="EMBL/GenBank/DDBJ databases">
        <title>The Genome Sequence of EEnterococcus faecalis 9F2_4866.</title>
        <authorList>
            <consortium name="The Broad Institute Genomics Platform"/>
            <consortium name="The Broad Institute Genomic Center for Infectious Diseases"/>
            <person name="Earl A."/>
            <person name="Manson A."/>
            <person name="Schwartman J."/>
            <person name="Gilmore M."/>
            <person name="Abouelleil A."/>
            <person name="Cao P."/>
            <person name="Chapman S."/>
            <person name="Cusick C."/>
            <person name="Shea T."/>
            <person name="Young S."/>
            <person name="Neafsey D."/>
            <person name="Nusbaum C."/>
            <person name="Birren B."/>
        </authorList>
    </citation>
    <scope>NUCLEOTIDE SEQUENCE [LARGE SCALE GENOMIC DNA]</scope>
    <source>
        <strain evidence="10">12C11_DIV0727</strain>
    </source>
</reference>
<feature type="transmembrane region" description="Helical" evidence="7">
    <location>
        <begin position="183"/>
        <end position="205"/>
    </location>
</feature>
<dbReference type="Gene3D" id="1.10.3720.10">
    <property type="entry name" value="MetI-like"/>
    <property type="match status" value="1"/>
</dbReference>
<dbReference type="SUPFAM" id="SSF161098">
    <property type="entry name" value="MetI-like"/>
    <property type="match status" value="1"/>
</dbReference>
<feature type="transmembrane region" description="Helical" evidence="7">
    <location>
        <begin position="144"/>
        <end position="162"/>
    </location>
</feature>
<feature type="domain" description="ABC transmembrane type-1" evidence="8">
    <location>
        <begin position="73"/>
        <end position="265"/>
    </location>
</feature>
<protein>
    <submittedName>
        <fullName evidence="9">Multiple sugar transport system permease</fullName>
    </submittedName>
</protein>
<evidence type="ECO:0000256" key="2">
    <source>
        <dbReference type="ARBA" id="ARBA00022448"/>
    </source>
</evidence>
<dbReference type="InterPro" id="IPR000515">
    <property type="entry name" value="MetI-like"/>
</dbReference>
<feature type="transmembrane region" description="Helical" evidence="7">
    <location>
        <begin position="108"/>
        <end position="132"/>
    </location>
</feature>
<feature type="transmembrane region" description="Helical" evidence="7">
    <location>
        <begin position="244"/>
        <end position="265"/>
    </location>
</feature>
<dbReference type="PROSITE" id="PS50928">
    <property type="entry name" value="ABC_TM1"/>
    <property type="match status" value="1"/>
</dbReference>
<keyword evidence="10" id="KW-1185">Reference proteome</keyword>
<gene>
    <name evidence="9" type="ORF">A5866_002435</name>
</gene>
<dbReference type="PANTHER" id="PTHR43744:SF12">
    <property type="entry name" value="ABC TRANSPORTER PERMEASE PROTEIN MG189-RELATED"/>
    <property type="match status" value="1"/>
</dbReference>
<evidence type="ECO:0000256" key="4">
    <source>
        <dbReference type="ARBA" id="ARBA00022692"/>
    </source>
</evidence>
<dbReference type="CDD" id="cd06261">
    <property type="entry name" value="TM_PBP2"/>
    <property type="match status" value="1"/>
</dbReference>
<keyword evidence="6 7" id="KW-0472">Membrane</keyword>
<proteinExistence type="inferred from homology"/>
<comment type="subcellular location">
    <subcellularLocation>
        <location evidence="1 7">Cell membrane</location>
        <topology evidence="1 7">Multi-pass membrane protein</topology>
    </subcellularLocation>
</comment>
<comment type="similarity">
    <text evidence="7">Belongs to the binding-protein-dependent transport system permease family.</text>
</comment>
<evidence type="ECO:0000313" key="9">
    <source>
        <dbReference type="EMBL" id="WYJ87339.1"/>
    </source>
</evidence>
<organism evidence="9 10">
    <name type="scientific">Candidatus Enterococcus lemimoniae</name>
    <dbReference type="NCBI Taxonomy" id="1834167"/>
    <lineage>
        <taxon>Bacteria</taxon>
        <taxon>Bacillati</taxon>
        <taxon>Bacillota</taxon>
        <taxon>Bacilli</taxon>
        <taxon>Lactobacillales</taxon>
        <taxon>Enterococcaceae</taxon>
        <taxon>Enterococcus</taxon>
    </lineage>
</organism>
<dbReference type="RefSeq" id="WP_086277413.1">
    <property type="nucleotide sequence ID" value="NZ_CP147248.1"/>
</dbReference>
<keyword evidence="9" id="KW-0762">Sugar transport</keyword>
<name>A0ABZ2T7I9_9ENTE</name>
<evidence type="ECO:0000313" key="10">
    <source>
        <dbReference type="Proteomes" id="UP000195080"/>
    </source>
</evidence>
<sequence length="280" mass="31692">MKGNHCRTFVGLFQYTALIVLSIGTLFPLVWMALSSLKTTDEMFAVPLQLLPKEMQWHHFVDAFKLAPFAIYLKNSIVTSFLIVIFQIGLSCMVAYGLTQIKFKGRNLIFHSLLLSYMLPSAVTYVPSYVILAKLNLLDSLTGIVISNIGSVFSIFLLRQTFLNIPKEVIEAARVEGASDWRILWRVMVPMSKSSVFTLSIITFIQMYNNYLWPSLIVKSQDKYLITVGLRQFFTMQGAFADQWPLIMAVNVITVIPLLIVFIVFQKWLIKGIGDSGVKG</sequence>
<dbReference type="Proteomes" id="UP000195080">
    <property type="component" value="Chromosome"/>
</dbReference>
<keyword evidence="3" id="KW-1003">Cell membrane</keyword>
<evidence type="ECO:0000256" key="7">
    <source>
        <dbReference type="RuleBase" id="RU363032"/>
    </source>
</evidence>
<evidence type="ECO:0000256" key="1">
    <source>
        <dbReference type="ARBA" id="ARBA00004651"/>
    </source>
</evidence>
<keyword evidence="5 7" id="KW-1133">Transmembrane helix</keyword>
<evidence type="ECO:0000256" key="3">
    <source>
        <dbReference type="ARBA" id="ARBA00022475"/>
    </source>
</evidence>
<evidence type="ECO:0000256" key="6">
    <source>
        <dbReference type="ARBA" id="ARBA00023136"/>
    </source>
</evidence>
<accession>A0ABZ2T7I9</accession>
<dbReference type="EMBL" id="CP147248">
    <property type="protein sequence ID" value="WYJ87339.1"/>
    <property type="molecule type" value="Genomic_DNA"/>
</dbReference>
<evidence type="ECO:0000259" key="8">
    <source>
        <dbReference type="PROSITE" id="PS50928"/>
    </source>
</evidence>
<keyword evidence="2 7" id="KW-0813">Transport</keyword>
<feature type="transmembrane region" description="Helical" evidence="7">
    <location>
        <begin position="77"/>
        <end position="96"/>
    </location>
</feature>
<keyword evidence="4 7" id="KW-0812">Transmembrane</keyword>
<dbReference type="PANTHER" id="PTHR43744">
    <property type="entry name" value="ABC TRANSPORTER PERMEASE PROTEIN MG189-RELATED-RELATED"/>
    <property type="match status" value="1"/>
</dbReference>
<feature type="transmembrane region" description="Helical" evidence="7">
    <location>
        <begin position="12"/>
        <end position="34"/>
    </location>
</feature>
<dbReference type="InterPro" id="IPR035906">
    <property type="entry name" value="MetI-like_sf"/>
</dbReference>